<comment type="caution">
    <text evidence="1">The sequence shown here is derived from an EMBL/GenBank/DDBJ whole genome shotgun (WGS) entry which is preliminary data.</text>
</comment>
<dbReference type="RefSeq" id="WP_146136667.1">
    <property type="nucleotide sequence ID" value="NZ_PVTD01000002.1"/>
</dbReference>
<dbReference type="EMBL" id="PVTD01000002">
    <property type="protein sequence ID" value="PRY25387.1"/>
    <property type="molecule type" value="Genomic_DNA"/>
</dbReference>
<accession>A0A2T0RW61</accession>
<sequence length="115" mass="12057">MPAANALRIGAPTSMIPPLSPFPEPDVTDLAGQVAKAVAKATALAAPVSKGPQQVFDTRLRTKLSAQPPLNSIVASSSLSRCKFLLLSGSPEGPNSIRIAEHPAIIHFPDRRNTP</sequence>
<dbReference type="Proteomes" id="UP000239480">
    <property type="component" value="Unassembled WGS sequence"/>
</dbReference>
<organism evidence="1 2">
    <name type="scientific">Aliiruegeria haliotis</name>
    <dbReference type="NCBI Taxonomy" id="1280846"/>
    <lineage>
        <taxon>Bacteria</taxon>
        <taxon>Pseudomonadati</taxon>
        <taxon>Pseudomonadota</taxon>
        <taxon>Alphaproteobacteria</taxon>
        <taxon>Rhodobacterales</taxon>
        <taxon>Roseobacteraceae</taxon>
        <taxon>Aliiruegeria</taxon>
    </lineage>
</organism>
<proteinExistence type="predicted"/>
<dbReference type="AlphaFoldDB" id="A0A2T0RW61"/>
<protein>
    <submittedName>
        <fullName evidence="1">Uncharacterized protein</fullName>
    </submittedName>
</protein>
<name>A0A2T0RW61_9RHOB</name>
<evidence type="ECO:0000313" key="2">
    <source>
        <dbReference type="Proteomes" id="UP000239480"/>
    </source>
</evidence>
<reference evidence="1 2" key="1">
    <citation type="submission" date="2018-03" db="EMBL/GenBank/DDBJ databases">
        <title>Genomic Encyclopedia of Archaeal and Bacterial Type Strains, Phase II (KMG-II): from individual species to whole genera.</title>
        <authorList>
            <person name="Goeker M."/>
        </authorList>
    </citation>
    <scope>NUCLEOTIDE SEQUENCE [LARGE SCALE GENOMIC DNA]</scope>
    <source>
        <strain evidence="1 2">DSM 29328</strain>
    </source>
</reference>
<keyword evidence="2" id="KW-1185">Reference proteome</keyword>
<gene>
    <name evidence="1" type="ORF">CLV78_102565</name>
</gene>
<evidence type="ECO:0000313" key="1">
    <source>
        <dbReference type="EMBL" id="PRY25387.1"/>
    </source>
</evidence>